<reference evidence="6" key="3">
    <citation type="submission" date="2025-09" db="UniProtKB">
        <authorList>
            <consortium name="Ensembl"/>
        </authorList>
    </citation>
    <scope>IDENTIFICATION</scope>
</reference>
<dbReference type="GO" id="GO:0030016">
    <property type="term" value="C:myofibril"/>
    <property type="evidence" value="ECO:0000318"/>
    <property type="project" value="GO_Central"/>
</dbReference>
<accession>G1KJ89</accession>
<keyword evidence="2" id="KW-0677">Repeat</keyword>
<dbReference type="CDD" id="cd00051">
    <property type="entry name" value="EFh"/>
    <property type="match status" value="2"/>
</dbReference>
<dbReference type="InParanoid" id="G1KJ89"/>
<dbReference type="InterPro" id="IPR002048">
    <property type="entry name" value="EF_hand_dom"/>
</dbReference>
<reference evidence="6 7" key="1">
    <citation type="submission" date="2009-12" db="EMBL/GenBank/DDBJ databases">
        <title>The Genome Sequence of Anolis carolinensis (Green Anole Lizard).</title>
        <authorList>
            <consortium name="The Genome Sequencing Platform"/>
            <person name="Di Palma F."/>
            <person name="Alfoldi J."/>
            <person name="Heiman D."/>
            <person name="Young S."/>
            <person name="Grabherr M."/>
            <person name="Johnson J."/>
            <person name="Lander E.S."/>
            <person name="Lindblad-Toh K."/>
        </authorList>
    </citation>
    <scope>NUCLEOTIDE SEQUENCE [LARGE SCALE GENOMIC DNA]</scope>
    <source>
        <strain evidence="6 7">JBL SC #1</strain>
    </source>
</reference>
<dbReference type="Bgee" id="ENSACAG00000009716">
    <property type="expression patterns" value="Expressed in heart and 13 other cell types or tissues"/>
</dbReference>
<evidence type="ECO:0000256" key="1">
    <source>
        <dbReference type="ARBA" id="ARBA00022723"/>
    </source>
</evidence>
<name>G1KJ89_ANOCA</name>
<keyword evidence="1" id="KW-0479">Metal-binding</keyword>
<sequence length="393" mass="43356">MCSTSPRQKGRPCDGCKDGHSWLQGNKNKTLATYHCILYLEEGNSGWVGKMPPMLVPTLFFPASKCHGWTSSGRESGPCLACSLIKEAPGPVGLGCILPGLSLPRAGEPCIYIRANPLSPPPRLFFPGADALPSSLPRPRRHSWAAATAAALAFLRLLWPNPSGWEGSSRGEALLSIGRSSPNGGRLDPLPVRFHLSAAPLRLPQGSPQFLFGSGQTKSAKMSSKRAKAKTTKKRPQRATSNVFAMFDQSQIQEFKEAFNMIDQNRDGFIDKEDLHDMLASLGKNPTDEYLEGMMSEAPGPINFTMFLTMFGEKLNGTDPEDVIRNAFACFDEEATGFIHEDHLRELLTTMGDRFTDEEVDEMYREAPIDKKGNFNYVEFTRILKHGAKDKDD</sequence>
<dbReference type="PROSITE" id="PS00018">
    <property type="entry name" value="EF_HAND_1"/>
    <property type="match status" value="1"/>
</dbReference>
<dbReference type="Ensembl" id="ENSACAT00000009714.4">
    <property type="protein sequence ID" value="ENSACAP00000009517.3"/>
    <property type="gene ID" value="ENSACAG00000009716.4"/>
</dbReference>
<evidence type="ECO:0000256" key="3">
    <source>
        <dbReference type="ARBA" id="ARBA00022837"/>
    </source>
</evidence>
<protein>
    <recommendedName>
        <fullName evidence="5">EF-hand domain-containing protein</fullName>
    </recommendedName>
</protein>
<dbReference type="GeneTree" id="ENSGT00940000155458"/>
<feature type="domain" description="EF-hand" evidence="5">
    <location>
        <begin position="355"/>
        <end position="390"/>
    </location>
</feature>
<dbReference type="PANTHER" id="PTHR23049">
    <property type="entry name" value="MYOSIN REGULATORY LIGHT CHAIN 2"/>
    <property type="match status" value="1"/>
</dbReference>
<feature type="domain" description="EF-hand" evidence="5">
    <location>
        <begin position="250"/>
        <end position="285"/>
    </location>
</feature>
<dbReference type="SUPFAM" id="SSF47473">
    <property type="entry name" value="EF-hand"/>
    <property type="match status" value="1"/>
</dbReference>
<gene>
    <name evidence="6" type="primary">myl9</name>
</gene>
<evidence type="ECO:0000313" key="6">
    <source>
        <dbReference type="Ensembl" id="ENSACAP00000009517.3"/>
    </source>
</evidence>
<dbReference type="SMART" id="SM00054">
    <property type="entry name" value="EFh"/>
    <property type="match status" value="2"/>
</dbReference>
<dbReference type="GO" id="GO:0005509">
    <property type="term" value="F:calcium ion binding"/>
    <property type="evidence" value="ECO:0007669"/>
    <property type="project" value="InterPro"/>
</dbReference>
<dbReference type="InterPro" id="IPR018247">
    <property type="entry name" value="EF_Hand_1_Ca_BS"/>
</dbReference>
<reference evidence="6" key="2">
    <citation type="submission" date="2025-08" db="UniProtKB">
        <authorList>
            <consortium name="Ensembl"/>
        </authorList>
    </citation>
    <scope>IDENTIFICATION</scope>
</reference>
<feature type="compositionally biased region" description="Basic residues" evidence="4">
    <location>
        <begin position="223"/>
        <end position="237"/>
    </location>
</feature>
<dbReference type="GO" id="GO:0032036">
    <property type="term" value="F:myosin heavy chain binding"/>
    <property type="evidence" value="ECO:0000318"/>
    <property type="project" value="GO_Central"/>
</dbReference>
<organism evidence="6 7">
    <name type="scientific">Anolis carolinensis</name>
    <name type="common">Green anole</name>
    <name type="synonym">American chameleon</name>
    <dbReference type="NCBI Taxonomy" id="28377"/>
    <lineage>
        <taxon>Eukaryota</taxon>
        <taxon>Metazoa</taxon>
        <taxon>Chordata</taxon>
        <taxon>Craniata</taxon>
        <taxon>Vertebrata</taxon>
        <taxon>Euteleostomi</taxon>
        <taxon>Lepidosauria</taxon>
        <taxon>Squamata</taxon>
        <taxon>Bifurcata</taxon>
        <taxon>Unidentata</taxon>
        <taxon>Episquamata</taxon>
        <taxon>Toxicofera</taxon>
        <taxon>Iguania</taxon>
        <taxon>Dactyloidae</taxon>
        <taxon>Anolis</taxon>
    </lineage>
</organism>
<dbReference type="eggNOG" id="KOG0031">
    <property type="taxonomic scope" value="Eukaryota"/>
</dbReference>
<dbReference type="AlphaFoldDB" id="G1KJ89"/>
<evidence type="ECO:0000313" key="7">
    <source>
        <dbReference type="Proteomes" id="UP000001646"/>
    </source>
</evidence>
<keyword evidence="3" id="KW-0106">Calcium</keyword>
<feature type="domain" description="EF-hand" evidence="5">
    <location>
        <begin position="319"/>
        <end position="354"/>
    </location>
</feature>
<keyword evidence="7" id="KW-1185">Reference proteome</keyword>
<dbReference type="FunFam" id="1.10.238.10:FF:000007">
    <property type="entry name" value="Putative myosin regulatory light chain sqh"/>
    <property type="match status" value="1"/>
</dbReference>
<feature type="region of interest" description="Disordered" evidence="4">
    <location>
        <begin position="213"/>
        <end position="238"/>
    </location>
</feature>
<dbReference type="GO" id="GO:0005737">
    <property type="term" value="C:cytoplasm"/>
    <property type="evidence" value="ECO:0000318"/>
    <property type="project" value="GO_Central"/>
</dbReference>
<dbReference type="FunFam" id="1.10.238.10:FF:000010">
    <property type="entry name" value="Myosin regulatory light chain 2, atrial isoform"/>
    <property type="match status" value="1"/>
</dbReference>
<dbReference type="HOGENOM" id="CLU_061288_9_3_1"/>
<proteinExistence type="predicted"/>
<dbReference type="STRING" id="28377.ENSACAP00000009517"/>
<dbReference type="Gene3D" id="1.10.238.10">
    <property type="entry name" value="EF-hand"/>
    <property type="match status" value="2"/>
</dbReference>
<dbReference type="InterPro" id="IPR050403">
    <property type="entry name" value="Myosin_RLC"/>
</dbReference>
<dbReference type="GO" id="GO:0001725">
    <property type="term" value="C:stress fiber"/>
    <property type="evidence" value="ECO:0000318"/>
    <property type="project" value="GO_Central"/>
</dbReference>
<evidence type="ECO:0000256" key="2">
    <source>
        <dbReference type="ARBA" id="ARBA00022737"/>
    </source>
</evidence>
<evidence type="ECO:0000259" key="5">
    <source>
        <dbReference type="PROSITE" id="PS50222"/>
    </source>
</evidence>
<dbReference type="GO" id="GO:0016460">
    <property type="term" value="C:myosin II complex"/>
    <property type="evidence" value="ECO:0000318"/>
    <property type="project" value="GO_Central"/>
</dbReference>
<dbReference type="InterPro" id="IPR011992">
    <property type="entry name" value="EF-hand-dom_pair"/>
</dbReference>
<dbReference type="Proteomes" id="UP000001646">
    <property type="component" value="Chromosome 4"/>
</dbReference>
<dbReference type="GO" id="GO:0030239">
    <property type="term" value="P:myofibril assembly"/>
    <property type="evidence" value="ECO:0000318"/>
    <property type="project" value="GO_Central"/>
</dbReference>
<dbReference type="Pfam" id="PF13499">
    <property type="entry name" value="EF-hand_7"/>
    <property type="match status" value="2"/>
</dbReference>
<evidence type="ECO:0000256" key="4">
    <source>
        <dbReference type="SAM" id="MobiDB-lite"/>
    </source>
</evidence>
<dbReference type="PROSITE" id="PS50222">
    <property type="entry name" value="EF_HAND_2"/>
    <property type="match status" value="3"/>
</dbReference>